<dbReference type="PROSITE" id="PS50059">
    <property type="entry name" value="FKBP_PPIASE"/>
    <property type="match status" value="1"/>
</dbReference>
<evidence type="ECO:0000259" key="7">
    <source>
        <dbReference type="PROSITE" id="PS50059"/>
    </source>
</evidence>
<keyword evidence="3 4" id="KW-0413">Isomerase</keyword>
<dbReference type="AlphaFoldDB" id="I1D1B2"/>
<name>I1D1B2_9PSEU</name>
<dbReference type="Proteomes" id="UP000005087">
    <property type="component" value="Chromosome"/>
</dbReference>
<dbReference type="EMBL" id="CM001484">
    <property type="protein sequence ID" value="EIE98736.1"/>
    <property type="molecule type" value="Genomic_DNA"/>
</dbReference>
<feature type="compositionally biased region" description="Low complexity" evidence="6">
    <location>
        <begin position="36"/>
        <end position="64"/>
    </location>
</feature>
<dbReference type="eggNOG" id="COG0545">
    <property type="taxonomic scope" value="Bacteria"/>
</dbReference>
<accession>I1D1B2</accession>
<evidence type="ECO:0000313" key="8">
    <source>
        <dbReference type="EMBL" id="EIE98736.1"/>
    </source>
</evidence>
<keyword evidence="9" id="KW-1185">Reference proteome</keyword>
<evidence type="ECO:0000256" key="5">
    <source>
        <dbReference type="RuleBase" id="RU003915"/>
    </source>
</evidence>
<dbReference type="InterPro" id="IPR001179">
    <property type="entry name" value="PPIase_FKBP_dom"/>
</dbReference>
<dbReference type="RefSeq" id="WP_005463731.1">
    <property type="nucleotide sequence ID" value="NZ_CM001484.1"/>
</dbReference>
<dbReference type="SUPFAM" id="SSF54534">
    <property type="entry name" value="FKBP-like"/>
    <property type="match status" value="1"/>
</dbReference>
<dbReference type="OrthoDB" id="25996at2"/>
<dbReference type="HOGENOM" id="CLU_013615_7_2_11"/>
<evidence type="ECO:0000313" key="9">
    <source>
        <dbReference type="Proteomes" id="UP000005087"/>
    </source>
</evidence>
<evidence type="ECO:0000256" key="1">
    <source>
        <dbReference type="ARBA" id="ARBA00000971"/>
    </source>
</evidence>
<evidence type="ECO:0000256" key="6">
    <source>
        <dbReference type="SAM" id="MobiDB-lite"/>
    </source>
</evidence>
<protein>
    <recommendedName>
        <fullName evidence="5">Peptidyl-prolyl cis-trans isomerase</fullName>
        <ecNumber evidence="5">5.2.1.8</ecNumber>
    </recommendedName>
</protein>
<organism evidence="8 9">
    <name type="scientific">Saccharomonospora glauca K62</name>
    <dbReference type="NCBI Taxonomy" id="928724"/>
    <lineage>
        <taxon>Bacteria</taxon>
        <taxon>Bacillati</taxon>
        <taxon>Actinomycetota</taxon>
        <taxon>Actinomycetes</taxon>
        <taxon>Pseudonocardiales</taxon>
        <taxon>Pseudonocardiaceae</taxon>
        <taxon>Saccharomonospora</taxon>
    </lineage>
</organism>
<dbReference type="STRING" id="928724.SacglDRAFT_01825"/>
<reference evidence="9" key="2">
    <citation type="submission" date="2012-01" db="EMBL/GenBank/DDBJ databases">
        <title>Noncontiguous Finished sequence of chromosome of Saccharomonospora glauca K62.</title>
        <authorList>
            <consortium name="US DOE Joint Genome Institute"/>
            <person name="Lucas S."/>
            <person name="Han J."/>
            <person name="Lapidus A."/>
            <person name="Cheng J.-F."/>
            <person name="Goodwin L."/>
            <person name="Pitluck S."/>
            <person name="Peters L."/>
            <person name="Mikhailova N."/>
            <person name="Held B."/>
            <person name="Detter J.C."/>
            <person name="Han C."/>
            <person name="Tapia R."/>
            <person name="Land M."/>
            <person name="Hauser L."/>
            <person name="Kyrpides N."/>
            <person name="Ivanova N."/>
            <person name="Pagani I."/>
            <person name="Brambilla E.-M."/>
            <person name="Klenk H.-P."/>
            <person name="Woyke T."/>
        </authorList>
    </citation>
    <scope>NUCLEOTIDE SEQUENCE [LARGE SCALE GENOMIC DNA]</scope>
    <source>
        <strain evidence="9">K62</strain>
    </source>
</reference>
<dbReference type="Pfam" id="PF00254">
    <property type="entry name" value="FKBP_C"/>
    <property type="match status" value="1"/>
</dbReference>
<comment type="catalytic activity">
    <reaction evidence="1 4 5">
        <text>[protein]-peptidylproline (omega=180) = [protein]-peptidylproline (omega=0)</text>
        <dbReference type="Rhea" id="RHEA:16237"/>
        <dbReference type="Rhea" id="RHEA-COMP:10747"/>
        <dbReference type="Rhea" id="RHEA-COMP:10748"/>
        <dbReference type="ChEBI" id="CHEBI:83833"/>
        <dbReference type="ChEBI" id="CHEBI:83834"/>
        <dbReference type="EC" id="5.2.1.8"/>
    </reaction>
</comment>
<keyword evidence="2 4" id="KW-0697">Rotamase</keyword>
<dbReference type="PROSITE" id="PS51257">
    <property type="entry name" value="PROKAR_LIPOPROTEIN"/>
    <property type="match status" value="1"/>
</dbReference>
<dbReference type="EC" id="5.2.1.8" evidence="5"/>
<sequence length="207" mass="21456">MRNAGKIITVAAVAAALAACSPPNEQPSDLPPGADPTPSQQAAQPTQGTQQPSSPTSTTSPTQGERGEACTAEDIEVTQSGEGEGYRVTIPRDCSAPTELLTRELQAGSGPAAAEGDQLDVDYSIVAWSDGEVKENTFGELGTLSVQLGEQQAGFEGWNEALQGAQEGTRRLIVVPEDMGFAQDSDHPLAGETLVVVAEVVDIAPQQ</sequence>
<evidence type="ECO:0000256" key="3">
    <source>
        <dbReference type="ARBA" id="ARBA00023235"/>
    </source>
</evidence>
<dbReference type="GO" id="GO:0003755">
    <property type="term" value="F:peptidyl-prolyl cis-trans isomerase activity"/>
    <property type="evidence" value="ECO:0007669"/>
    <property type="project" value="UniProtKB-UniRule"/>
</dbReference>
<comment type="similarity">
    <text evidence="5">Belongs to the FKBP-type PPIase family.</text>
</comment>
<dbReference type="InterPro" id="IPR046357">
    <property type="entry name" value="PPIase_dom_sf"/>
</dbReference>
<evidence type="ECO:0000256" key="4">
    <source>
        <dbReference type="PROSITE-ProRule" id="PRU00277"/>
    </source>
</evidence>
<feature type="domain" description="PPIase FKBP-type" evidence="7">
    <location>
        <begin position="116"/>
        <end position="204"/>
    </location>
</feature>
<reference evidence="8 9" key="1">
    <citation type="submission" date="2011-09" db="EMBL/GenBank/DDBJ databases">
        <authorList>
            <consortium name="US DOE Joint Genome Institute (JGI-PGF)"/>
            <person name="Lucas S."/>
            <person name="Han J."/>
            <person name="Lapidus A."/>
            <person name="Cheng J.-F."/>
            <person name="Goodwin L."/>
            <person name="Pitluck S."/>
            <person name="Peters L."/>
            <person name="Land M.L."/>
            <person name="Hauser L."/>
            <person name="Brambilla E."/>
            <person name="Klenk H.-P."/>
            <person name="Woyke T.J."/>
        </authorList>
    </citation>
    <scope>NUCLEOTIDE SEQUENCE [LARGE SCALE GENOMIC DNA]</scope>
    <source>
        <strain evidence="8 9">K62</strain>
    </source>
</reference>
<gene>
    <name evidence="8" type="ORF">SacglDRAFT_01825</name>
</gene>
<dbReference type="Gene3D" id="3.10.50.40">
    <property type="match status" value="1"/>
</dbReference>
<evidence type="ECO:0000256" key="2">
    <source>
        <dbReference type="ARBA" id="ARBA00023110"/>
    </source>
</evidence>
<feature type="region of interest" description="Disordered" evidence="6">
    <location>
        <begin position="20"/>
        <end position="90"/>
    </location>
</feature>
<proteinExistence type="inferred from homology"/>